<evidence type="ECO:0000256" key="6">
    <source>
        <dbReference type="ARBA" id="ARBA00022989"/>
    </source>
</evidence>
<feature type="domain" description="NarG-like" evidence="10">
    <location>
        <begin position="73"/>
        <end position="231"/>
    </location>
</feature>
<dbReference type="InterPro" id="IPR051936">
    <property type="entry name" value="Heme-iron_electron_transfer"/>
</dbReference>
<evidence type="ECO:0000256" key="5">
    <source>
        <dbReference type="ARBA" id="ARBA00022982"/>
    </source>
</evidence>
<evidence type="ECO:0000256" key="4">
    <source>
        <dbReference type="ARBA" id="ARBA00022692"/>
    </source>
</evidence>
<dbReference type="SUPFAM" id="SSF103501">
    <property type="entry name" value="Respiratory nitrate reductase 1 gamma chain"/>
    <property type="match status" value="1"/>
</dbReference>
<dbReference type="GO" id="GO:0019645">
    <property type="term" value="P:anaerobic electron transport chain"/>
    <property type="evidence" value="ECO:0007669"/>
    <property type="project" value="TreeGrafter"/>
</dbReference>
<dbReference type="RefSeq" id="WP_012813490.1">
    <property type="nucleotide sequence ID" value="NC_013216.1"/>
</dbReference>
<name>C8VVF4_DESAS</name>
<feature type="transmembrane region" description="Helical" evidence="9">
    <location>
        <begin position="6"/>
        <end position="25"/>
    </location>
</feature>
<dbReference type="eggNOG" id="COG2181">
    <property type="taxonomic scope" value="Bacteria"/>
</dbReference>
<dbReference type="Gene3D" id="1.20.950.20">
    <property type="entry name" value="Transmembrane di-heme cytochromes, Chain C"/>
    <property type="match status" value="1"/>
</dbReference>
<dbReference type="Proteomes" id="UP000002217">
    <property type="component" value="Chromosome"/>
</dbReference>
<dbReference type="PANTHER" id="PTHR30598:SF3">
    <property type="entry name" value="RESPIRATORY NITRATE REDUCTASE 1 GAMMA CHAIN"/>
    <property type="match status" value="1"/>
</dbReference>
<evidence type="ECO:0000313" key="11">
    <source>
        <dbReference type="EMBL" id="ACV61038.1"/>
    </source>
</evidence>
<dbReference type="STRING" id="485916.Dtox_0075"/>
<accession>C8VVF4</accession>
<evidence type="ECO:0000256" key="9">
    <source>
        <dbReference type="SAM" id="Phobius"/>
    </source>
</evidence>
<dbReference type="InterPro" id="IPR036197">
    <property type="entry name" value="NarG-like_sf"/>
</dbReference>
<evidence type="ECO:0000256" key="7">
    <source>
        <dbReference type="ARBA" id="ARBA00023002"/>
    </source>
</evidence>
<reference evidence="11 12" key="1">
    <citation type="journal article" date="2009" name="Stand. Genomic Sci.">
        <title>Complete genome sequence of Desulfotomaculum acetoxidans type strain (5575).</title>
        <authorList>
            <person name="Spring S."/>
            <person name="Lapidus A."/>
            <person name="Schroder M."/>
            <person name="Gleim D."/>
            <person name="Sims D."/>
            <person name="Meincke L."/>
            <person name="Glavina Del Rio T."/>
            <person name="Tice H."/>
            <person name="Copeland A."/>
            <person name="Cheng J.F."/>
            <person name="Lucas S."/>
            <person name="Chen F."/>
            <person name="Nolan M."/>
            <person name="Bruce D."/>
            <person name="Goodwin L."/>
            <person name="Pitluck S."/>
            <person name="Ivanova N."/>
            <person name="Mavromatis K."/>
            <person name="Mikhailova N."/>
            <person name="Pati A."/>
            <person name="Chen A."/>
            <person name="Palaniappan K."/>
            <person name="Land M."/>
            <person name="Hauser L."/>
            <person name="Chang Y.J."/>
            <person name="Jeffries C.D."/>
            <person name="Chain P."/>
            <person name="Saunders E."/>
            <person name="Brettin T."/>
            <person name="Detter J.C."/>
            <person name="Goker M."/>
            <person name="Bristow J."/>
            <person name="Eisen J.A."/>
            <person name="Markowitz V."/>
            <person name="Hugenholtz P."/>
            <person name="Kyrpides N.C."/>
            <person name="Klenk H.P."/>
            <person name="Han C."/>
        </authorList>
    </citation>
    <scope>NUCLEOTIDE SEQUENCE [LARGE SCALE GENOMIC DNA]</scope>
    <source>
        <strain evidence="12">ATCC 49208 / DSM 771 / VKM B-1644</strain>
    </source>
</reference>
<dbReference type="GO" id="GO:0008940">
    <property type="term" value="F:nitrate reductase activity"/>
    <property type="evidence" value="ECO:0007669"/>
    <property type="project" value="TreeGrafter"/>
</dbReference>
<organism evidence="11 12">
    <name type="scientific">Desulfofarcimen acetoxidans (strain ATCC 49208 / DSM 771 / KCTC 5769 / VKM B-1644 / 5575)</name>
    <name type="common">Desulfotomaculum acetoxidans</name>
    <dbReference type="NCBI Taxonomy" id="485916"/>
    <lineage>
        <taxon>Bacteria</taxon>
        <taxon>Bacillati</taxon>
        <taxon>Bacillota</taxon>
        <taxon>Clostridia</taxon>
        <taxon>Eubacteriales</taxon>
        <taxon>Peptococcaceae</taxon>
        <taxon>Desulfofarcimen</taxon>
    </lineage>
</organism>
<dbReference type="AlphaFoldDB" id="C8VVF4"/>
<feature type="transmembrane region" description="Helical" evidence="9">
    <location>
        <begin position="121"/>
        <end position="139"/>
    </location>
</feature>
<dbReference type="InterPro" id="IPR023234">
    <property type="entry name" value="NarG-like_domain"/>
</dbReference>
<dbReference type="PANTHER" id="PTHR30598">
    <property type="entry name" value="NITRATE REDUCTASE PRIVATE CHAPERONE, REDOX ENZYME MATURATION PROTEIN REMP FAMILY"/>
    <property type="match status" value="1"/>
</dbReference>
<dbReference type="GO" id="GO:0005886">
    <property type="term" value="C:plasma membrane"/>
    <property type="evidence" value="ECO:0007669"/>
    <property type="project" value="UniProtKB-SubCell"/>
</dbReference>
<keyword evidence="12" id="KW-1185">Reference proteome</keyword>
<feature type="transmembrane region" description="Helical" evidence="9">
    <location>
        <begin position="204"/>
        <end position="222"/>
    </location>
</feature>
<keyword evidence="7" id="KW-0560">Oxidoreductase</keyword>
<dbReference type="GO" id="GO:0009055">
    <property type="term" value="F:electron transfer activity"/>
    <property type="evidence" value="ECO:0007669"/>
    <property type="project" value="TreeGrafter"/>
</dbReference>
<protein>
    <submittedName>
        <fullName evidence="11">Nitrate reductase gamma subunit</fullName>
    </submittedName>
</protein>
<evidence type="ECO:0000256" key="3">
    <source>
        <dbReference type="ARBA" id="ARBA00022475"/>
    </source>
</evidence>
<dbReference type="Pfam" id="PF02665">
    <property type="entry name" value="Nitrate_red_gam"/>
    <property type="match status" value="1"/>
</dbReference>
<keyword evidence="4 9" id="KW-0812">Transmembrane</keyword>
<keyword evidence="2" id="KW-0813">Transport</keyword>
<feature type="transmembrane region" description="Helical" evidence="9">
    <location>
        <begin position="151"/>
        <end position="172"/>
    </location>
</feature>
<keyword evidence="3" id="KW-1003">Cell membrane</keyword>
<proteinExistence type="predicted"/>
<feature type="transmembrane region" description="Helical" evidence="9">
    <location>
        <begin position="76"/>
        <end position="101"/>
    </location>
</feature>
<gene>
    <name evidence="11" type="ordered locus">Dtox_0075</name>
</gene>
<evidence type="ECO:0000256" key="1">
    <source>
        <dbReference type="ARBA" id="ARBA00004651"/>
    </source>
</evidence>
<evidence type="ECO:0000313" key="12">
    <source>
        <dbReference type="Proteomes" id="UP000002217"/>
    </source>
</evidence>
<dbReference type="HOGENOM" id="CLU_067516_1_0_9"/>
<keyword evidence="5" id="KW-0249">Electron transport</keyword>
<evidence type="ECO:0000256" key="8">
    <source>
        <dbReference type="ARBA" id="ARBA00023136"/>
    </source>
</evidence>
<keyword evidence="6 9" id="KW-1133">Transmembrane helix</keyword>
<evidence type="ECO:0000256" key="2">
    <source>
        <dbReference type="ARBA" id="ARBA00022448"/>
    </source>
</evidence>
<dbReference type="EMBL" id="CP001720">
    <property type="protein sequence ID" value="ACV61038.1"/>
    <property type="molecule type" value="Genomic_DNA"/>
</dbReference>
<sequence length="289" mass="32066">MNFFVGQVMPYITIIVFTVGILYRLSRWGRTRIVHNITLSDNIGPTHWPKSNAEVLALIGSEAFLFRSLFRFDKGLWAGAWIMHISLLNILGGHVVGFYTLGKQFTYIGMSEAMSEHASELLGTSFGIIIFFALLYLLYRRLAVAAVKQVTVTSDILQLLLLIGIVSAGNFMRLFPDYAVHYETANSIVGGIVHLNPVALPDNIFFTIHFFLVQVLLMIFPFSKLMHVLGMFVERNIVNRVYKELPPGLPGINVPVENAVDVLYSPSIEARDNCPACVSVSGGVKNAGV</sequence>
<dbReference type="GO" id="GO:0020037">
    <property type="term" value="F:heme binding"/>
    <property type="evidence" value="ECO:0007669"/>
    <property type="project" value="TreeGrafter"/>
</dbReference>
<keyword evidence="8 9" id="KW-0472">Membrane</keyword>
<comment type="subcellular location">
    <subcellularLocation>
        <location evidence="1">Cell membrane</location>
        <topology evidence="1">Multi-pass membrane protein</topology>
    </subcellularLocation>
</comment>
<dbReference type="OrthoDB" id="9769404at2"/>
<dbReference type="KEGG" id="dae:Dtox_0075"/>
<evidence type="ECO:0000259" key="10">
    <source>
        <dbReference type="Pfam" id="PF02665"/>
    </source>
</evidence>